<feature type="binding site" evidence="9">
    <location>
        <position position="65"/>
    </location>
    <ligand>
        <name>Fe cation</name>
        <dbReference type="ChEBI" id="CHEBI:24875"/>
        <label>1</label>
    </ligand>
</feature>
<evidence type="ECO:0000256" key="1">
    <source>
        <dbReference type="ARBA" id="ARBA00000068"/>
    </source>
</evidence>
<dbReference type="UniPathway" id="UPA00354"/>
<evidence type="ECO:0000256" key="7">
    <source>
        <dbReference type="ARBA" id="ARBA00023033"/>
    </source>
</evidence>
<keyword evidence="9" id="KW-0963">Cytoplasm</keyword>
<evidence type="ECO:0000256" key="4">
    <source>
        <dbReference type="ARBA" id="ARBA00022737"/>
    </source>
</evidence>
<keyword evidence="5 9" id="KW-0560">Oxidoreductase</keyword>
<protein>
    <recommendedName>
        <fullName evidence="9">Deoxyhypusine hydroxylase</fullName>
        <shortName evidence="9">DOHH</shortName>
        <ecNumber evidence="9">1.14.99.29</ecNumber>
    </recommendedName>
    <alternativeName>
        <fullName evidence="9">Deoxyhypusine dioxygenase</fullName>
    </alternativeName>
    <alternativeName>
        <fullName evidence="9">Deoxyhypusine monooxygenase</fullName>
    </alternativeName>
</protein>
<evidence type="ECO:0000313" key="11">
    <source>
        <dbReference type="EMBL" id="RKP04104.1"/>
    </source>
</evidence>
<evidence type="ECO:0000256" key="8">
    <source>
        <dbReference type="ARBA" id="ARBA00023256"/>
    </source>
</evidence>
<keyword evidence="13" id="KW-1185">Reference proteome</keyword>
<dbReference type="OrthoDB" id="421002at2759"/>
<comment type="similarity">
    <text evidence="9">Belongs to the deoxyhypusine hydroxylase family.</text>
</comment>
<comment type="pathway">
    <text evidence="2 9">Protein modification; eIF5A hypusination.</text>
</comment>
<accession>A0A4P9XEX0</accession>
<feature type="binding site" evidence="9">
    <location>
        <position position="258"/>
    </location>
    <ligand>
        <name>Fe cation</name>
        <dbReference type="ChEBI" id="CHEBI:24875"/>
        <label>2</label>
    </ligand>
</feature>
<dbReference type="GO" id="GO:0005634">
    <property type="term" value="C:nucleus"/>
    <property type="evidence" value="ECO:0007669"/>
    <property type="project" value="UniProtKB-SubCell"/>
</dbReference>
<dbReference type="AlphaFoldDB" id="A0A4P9XEX0"/>
<comment type="cofactor">
    <cofactor evidence="9">
        <name>Fe(2+)</name>
        <dbReference type="ChEBI" id="CHEBI:29033"/>
    </cofactor>
    <text evidence="9">Binds 2 Fe(2+) ions per subunit.</text>
</comment>
<dbReference type="PANTHER" id="PTHR12697">
    <property type="entry name" value="PBS LYASE HEAT-LIKE PROTEIN"/>
    <property type="match status" value="1"/>
</dbReference>
<keyword evidence="9" id="KW-0539">Nucleus</keyword>
<proteinExistence type="inferred from homology"/>
<keyword evidence="8 9" id="KW-0386">Hypusine biosynthesis</keyword>
<dbReference type="InterPro" id="IPR016024">
    <property type="entry name" value="ARM-type_fold"/>
</dbReference>
<evidence type="ECO:0000256" key="2">
    <source>
        <dbReference type="ARBA" id="ARBA00005041"/>
    </source>
</evidence>
<dbReference type="EMBL" id="ML009115">
    <property type="protein sequence ID" value="RKO98117.1"/>
    <property type="molecule type" value="Genomic_DNA"/>
</dbReference>
<dbReference type="EC" id="1.14.99.29" evidence="9"/>
<feature type="binding site" evidence="9">
    <location>
        <position position="64"/>
    </location>
    <ligand>
        <name>Fe cation</name>
        <dbReference type="ChEBI" id="CHEBI:24875"/>
        <label>1</label>
    </ligand>
</feature>
<organism evidence="11 13">
    <name type="scientific">Caulochytrium protostelioides</name>
    <dbReference type="NCBI Taxonomy" id="1555241"/>
    <lineage>
        <taxon>Eukaryota</taxon>
        <taxon>Fungi</taxon>
        <taxon>Fungi incertae sedis</taxon>
        <taxon>Chytridiomycota</taxon>
        <taxon>Chytridiomycota incertae sedis</taxon>
        <taxon>Chytridiomycetes</taxon>
        <taxon>Caulochytriales</taxon>
        <taxon>Caulochytriaceae</taxon>
        <taxon>Caulochytrium</taxon>
    </lineage>
</organism>
<feature type="binding site" evidence="9">
    <location>
        <position position="226"/>
    </location>
    <ligand>
        <name>Fe cation</name>
        <dbReference type="ChEBI" id="CHEBI:24875"/>
        <label>2</label>
    </ligand>
</feature>
<keyword evidence="6 9" id="KW-0408">Iron</keyword>
<dbReference type="Gene3D" id="1.25.10.10">
    <property type="entry name" value="Leucine-rich Repeat Variant"/>
    <property type="match status" value="2"/>
</dbReference>
<keyword evidence="3 9" id="KW-0479">Metal-binding</keyword>
<reference evidence="12 13" key="1">
    <citation type="journal article" date="2018" name="Nat. Microbiol.">
        <title>Leveraging single-cell genomics to expand the fungal tree of life.</title>
        <authorList>
            <person name="Ahrendt S.R."/>
            <person name="Quandt C.A."/>
            <person name="Ciobanu D."/>
            <person name="Clum A."/>
            <person name="Salamov A."/>
            <person name="Andreopoulos B."/>
            <person name="Cheng J.F."/>
            <person name="Woyke T."/>
            <person name="Pelin A."/>
            <person name="Henrissat B."/>
            <person name="Reynolds N.K."/>
            <person name="Benny G.L."/>
            <person name="Smith M.E."/>
            <person name="James T.Y."/>
            <person name="Grigoriev I.V."/>
        </authorList>
    </citation>
    <scope>NUCLEOTIDE SEQUENCE [LARGE SCALE GENOMIC DNA]</scope>
    <source>
        <strain evidence="12 13">ATCC 52028</strain>
    </source>
</reference>
<dbReference type="HAMAP" id="MF_03101">
    <property type="entry name" value="Deoxyhypusine_hydroxylase"/>
    <property type="match status" value="1"/>
</dbReference>
<feature type="binding site" evidence="9">
    <location>
        <position position="225"/>
    </location>
    <ligand>
        <name>Fe cation</name>
        <dbReference type="ChEBI" id="CHEBI:24875"/>
        <label>2</label>
    </ligand>
</feature>
<keyword evidence="7 9" id="KW-0503">Monooxygenase</keyword>
<evidence type="ECO:0000256" key="3">
    <source>
        <dbReference type="ARBA" id="ARBA00022723"/>
    </source>
</evidence>
<feature type="binding site" evidence="9">
    <location>
        <position position="259"/>
    </location>
    <ligand>
        <name>Fe cation</name>
        <dbReference type="ChEBI" id="CHEBI:24875"/>
        <label>2</label>
    </ligand>
</feature>
<evidence type="ECO:0000313" key="13">
    <source>
        <dbReference type="Proteomes" id="UP000274922"/>
    </source>
</evidence>
<gene>
    <name evidence="9" type="primary">LIA1</name>
    <name evidence="10" type="ORF">CAUPRSCDRAFT_5438</name>
    <name evidence="11" type="ORF">CXG81DRAFT_8636</name>
</gene>
<dbReference type="Proteomes" id="UP000268535">
    <property type="component" value="Unassembled WGS sequence"/>
</dbReference>
<dbReference type="PANTHER" id="PTHR12697:SF5">
    <property type="entry name" value="DEOXYHYPUSINE HYDROXYLASE"/>
    <property type="match status" value="1"/>
</dbReference>
<dbReference type="SMART" id="SM00567">
    <property type="entry name" value="EZ_HEAT"/>
    <property type="match status" value="6"/>
</dbReference>
<dbReference type="STRING" id="1555241.A0A4P9XEX0"/>
<evidence type="ECO:0000313" key="12">
    <source>
        <dbReference type="Proteomes" id="UP000268535"/>
    </source>
</evidence>
<sequence length="318" mass="34967">MTVDSIQITAEQYDQLETVLCNVNKKTPLTERFRALFSLKSVATPQAIDIIGRAFADPSALLKHELAYVLGQIKNSYAISKLVPVLENRDEHPMVRHEAAEALGAIGDPSAIPVLQTFLKDDSIEVRETCEIALDKLRFESTDQGQNVPHARFSSVDPAPGFVDEALPTVDELRHLLLDTRKPLFERYRAMFSLRNGGSEQCIAALADGLTYTEPSEGGSALFRHEIAYIFGQLQHPASVPALIRCLANAKEEGMVRHEAAEALGSIATPEAVKALQCHLNDPESVVRESCLVGLDMSEYEQSHELHYANALSKTTTS</sequence>
<dbReference type="GO" id="GO:0005737">
    <property type="term" value="C:cytoplasm"/>
    <property type="evidence" value="ECO:0007669"/>
    <property type="project" value="UniProtKB-SubCell"/>
</dbReference>
<feature type="binding site" evidence="9">
    <location>
        <position position="98"/>
    </location>
    <ligand>
        <name>Fe cation</name>
        <dbReference type="ChEBI" id="CHEBI:24875"/>
        <label>1</label>
    </ligand>
</feature>
<evidence type="ECO:0000313" key="10">
    <source>
        <dbReference type="EMBL" id="RKO98117.1"/>
    </source>
</evidence>
<evidence type="ECO:0000256" key="9">
    <source>
        <dbReference type="HAMAP-Rule" id="MF_03101"/>
    </source>
</evidence>
<dbReference type="Proteomes" id="UP000274922">
    <property type="component" value="Unassembled WGS sequence"/>
</dbReference>
<comment type="function">
    <text evidence="9">Catalyzes the hydroxylation of the N(6)-(4-aminobutyl)-L-lysine intermediate to form hypusine, an essential post-translational modification only found in mature eIF-5A factor.</text>
</comment>
<dbReference type="GO" id="GO:0046872">
    <property type="term" value="F:metal ion binding"/>
    <property type="evidence" value="ECO:0007669"/>
    <property type="project" value="UniProtKB-KW"/>
</dbReference>
<dbReference type="GO" id="GO:0019135">
    <property type="term" value="F:deoxyhypusine monooxygenase activity"/>
    <property type="evidence" value="ECO:0007669"/>
    <property type="project" value="UniProtKB-UniRule"/>
</dbReference>
<feature type="binding site" evidence="9">
    <location>
        <position position="97"/>
    </location>
    <ligand>
        <name>Fe cation</name>
        <dbReference type="ChEBI" id="CHEBI:24875"/>
        <label>1</label>
    </ligand>
</feature>
<name>A0A4P9XEX0_9FUNG</name>
<dbReference type="InterPro" id="IPR011989">
    <property type="entry name" value="ARM-like"/>
</dbReference>
<reference evidence="10" key="3">
    <citation type="submission" date="2018-08" db="EMBL/GenBank/DDBJ databases">
        <title>Leveraging single-cell genomics to expand the Fungal Tree of Life.</title>
        <authorList>
            <consortium name="DOE Joint Genome Institute"/>
            <person name="Ahrendt S.R."/>
            <person name="Quandt C.A."/>
            <person name="Ciobanu D."/>
            <person name="Clum A."/>
            <person name="Salamov A."/>
            <person name="Andreopoulos B."/>
            <person name="Cheng J.-F."/>
            <person name="Woyke T."/>
            <person name="Pelin A."/>
            <person name="Henrissat B."/>
            <person name="Reynolds N."/>
            <person name="Benny G.L."/>
            <person name="Smith M.E."/>
            <person name="James T.Y."/>
            <person name="Grigoriev I.V."/>
        </authorList>
    </citation>
    <scope>NUCLEOTIDE SEQUENCE</scope>
    <source>
        <strain evidence="10">ATCC 52028</strain>
    </source>
</reference>
<evidence type="ECO:0000256" key="5">
    <source>
        <dbReference type="ARBA" id="ARBA00023002"/>
    </source>
</evidence>
<dbReference type="InterPro" id="IPR027517">
    <property type="entry name" value="Deoxyhypusine_hydroxylase"/>
</dbReference>
<dbReference type="EMBL" id="ML014113">
    <property type="protein sequence ID" value="RKP04104.1"/>
    <property type="molecule type" value="Genomic_DNA"/>
</dbReference>
<dbReference type="InterPro" id="IPR004155">
    <property type="entry name" value="PBS_lyase_HEAT"/>
</dbReference>
<comment type="catalytic activity">
    <reaction evidence="1 9">
        <text>[eIF5A protein]-deoxyhypusine + AH2 + O2 = [eIF5A protein]-hypusine + A + H2O</text>
        <dbReference type="Rhea" id="RHEA:14101"/>
        <dbReference type="Rhea" id="RHEA-COMP:10144"/>
        <dbReference type="Rhea" id="RHEA-COMP:12592"/>
        <dbReference type="ChEBI" id="CHEBI:13193"/>
        <dbReference type="ChEBI" id="CHEBI:15377"/>
        <dbReference type="ChEBI" id="CHEBI:15379"/>
        <dbReference type="ChEBI" id="CHEBI:17499"/>
        <dbReference type="ChEBI" id="CHEBI:82657"/>
        <dbReference type="ChEBI" id="CHEBI:91175"/>
        <dbReference type="EC" id="1.14.99.29"/>
    </reaction>
</comment>
<reference evidence="11" key="2">
    <citation type="submission" date="2018-04" db="EMBL/GenBank/DDBJ databases">
        <title>Leveraging single-cell genomics to expand the Fungal Tree of Life.</title>
        <authorList>
            <consortium name="DOE Joint Genome Institute"/>
            <person name="Ahrendt S.R."/>
            <person name="Quandt C.A."/>
            <person name="Ciobanu D."/>
            <person name="Clum A."/>
            <person name="Salamov A."/>
            <person name="Andreopoulos B."/>
            <person name="Cheng J.-F."/>
            <person name="Woyke T."/>
            <person name="Pelin A."/>
            <person name="Henrissat B."/>
            <person name="Benny G.L."/>
            <person name="Smith M.E."/>
            <person name="James T.Y."/>
            <person name="Grigoriev I.V."/>
        </authorList>
    </citation>
    <scope>NUCLEOTIDE SEQUENCE</scope>
    <source>
        <strain evidence="11">ATCC 52028</strain>
    </source>
</reference>
<keyword evidence="4" id="KW-0677">Repeat</keyword>
<dbReference type="Pfam" id="PF13646">
    <property type="entry name" value="HEAT_2"/>
    <property type="match status" value="2"/>
</dbReference>
<evidence type="ECO:0000256" key="6">
    <source>
        <dbReference type="ARBA" id="ARBA00023004"/>
    </source>
</evidence>
<comment type="subcellular location">
    <subcellularLocation>
        <location evidence="9">Cytoplasm</location>
    </subcellularLocation>
    <subcellularLocation>
        <location evidence="9">Nucleus</location>
    </subcellularLocation>
</comment>
<dbReference type="SUPFAM" id="SSF48371">
    <property type="entry name" value="ARM repeat"/>
    <property type="match status" value="1"/>
</dbReference>